<dbReference type="AlphaFoldDB" id="A0A1A8F8X8"/>
<evidence type="ECO:0000256" key="3">
    <source>
        <dbReference type="ARBA" id="ARBA00023319"/>
    </source>
</evidence>
<evidence type="ECO:0000256" key="4">
    <source>
        <dbReference type="SAM" id="Phobius"/>
    </source>
</evidence>
<reference evidence="6" key="2">
    <citation type="submission" date="2016-06" db="EMBL/GenBank/DDBJ databases">
        <title>The genome of a short-lived fish provides insights into sex chromosome evolution and the genetic control of aging.</title>
        <authorList>
            <person name="Reichwald K."/>
            <person name="Felder M."/>
            <person name="Petzold A."/>
            <person name="Koch P."/>
            <person name="Groth M."/>
            <person name="Platzer M."/>
        </authorList>
    </citation>
    <scope>NUCLEOTIDE SEQUENCE</scope>
    <source>
        <tissue evidence="6">Brain</tissue>
    </source>
</reference>
<gene>
    <name evidence="6" type="primary">OLA.22506</name>
</gene>
<evidence type="ECO:0000256" key="2">
    <source>
        <dbReference type="ARBA" id="ARBA00023136"/>
    </source>
</evidence>
<dbReference type="InterPro" id="IPR003599">
    <property type="entry name" value="Ig_sub"/>
</dbReference>
<dbReference type="Pfam" id="PF07686">
    <property type="entry name" value="V-set"/>
    <property type="match status" value="1"/>
</dbReference>
<dbReference type="InterPro" id="IPR007110">
    <property type="entry name" value="Ig-like_dom"/>
</dbReference>
<protein>
    <recommendedName>
        <fullName evidence="5">Ig-like domain-containing protein</fullName>
    </recommendedName>
</protein>
<dbReference type="GO" id="GO:0005102">
    <property type="term" value="F:signaling receptor binding"/>
    <property type="evidence" value="ECO:0007669"/>
    <property type="project" value="TreeGrafter"/>
</dbReference>
<dbReference type="GO" id="GO:0009897">
    <property type="term" value="C:external side of plasma membrane"/>
    <property type="evidence" value="ECO:0007669"/>
    <property type="project" value="TreeGrafter"/>
</dbReference>
<dbReference type="SMART" id="SM00406">
    <property type="entry name" value="IGv"/>
    <property type="match status" value="1"/>
</dbReference>
<keyword evidence="3" id="KW-0393">Immunoglobulin domain</keyword>
<reference evidence="6" key="1">
    <citation type="submission" date="2016-05" db="EMBL/GenBank/DDBJ databases">
        <authorList>
            <person name="Lavstsen T."/>
            <person name="Jespersen J.S."/>
        </authorList>
    </citation>
    <scope>NUCLEOTIDE SEQUENCE</scope>
    <source>
        <tissue evidence="6">Brain</tissue>
    </source>
</reference>
<proteinExistence type="predicted"/>
<sequence length="221" mass="25628">MTFLHACPVTTDNMLMMCVFYQLISRLCFVSPVVEINIRLLPQQTATLPCRAAKDKPVVTLDWSRPDMSPEVVFLFRDNHVDPEFQHPSFRNRVDLLDRDMKDGDVSLVLRNVTTADSGSYECRVFQKKSVPFHWKTRRSKRSVMISDPIIIIKLQIVHSGPIDGNKEDQIIHNMKNWNLAFEEMDVREYLTLVSVLAAVVVLLMAMTRCVTRYWSKRPSR</sequence>
<dbReference type="InterPro" id="IPR036179">
    <property type="entry name" value="Ig-like_dom_sf"/>
</dbReference>
<dbReference type="InterPro" id="IPR013783">
    <property type="entry name" value="Ig-like_fold"/>
</dbReference>
<organism evidence="6">
    <name type="scientific">Nothobranchius korthausae</name>
    <dbReference type="NCBI Taxonomy" id="1143690"/>
    <lineage>
        <taxon>Eukaryota</taxon>
        <taxon>Metazoa</taxon>
        <taxon>Chordata</taxon>
        <taxon>Craniata</taxon>
        <taxon>Vertebrata</taxon>
        <taxon>Euteleostomi</taxon>
        <taxon>Actinopterygii</taxon>
        <taxon>Neopterygii</taxon>
        <taxon>Teleostei</taxon>
        <taxon>Neoteleostei</taxon>
        <taxon>Acanthomorphata</taxon>
        <taxon>Ovalentaria</taxon>
        <taxon>Atherinomorphae</taxon>
        <taxon>Cyprinodontiformes</taxon>
        <taxon>Nothobranchiidae</taxon>
        <taxon>Nothobranchius</taxon>
    </lineage>
</organism>
<dbReference type="InterPro" id="IPR013106">
    <property type="entry name" value="Ig_V-set"/>
</dbReference>
<dbReference type="EMBL" id="HAEB01009025">
    <property type="protein sequence ID" value="SBQ55552.1"/>
    <property type="molecule type" value="Transcribed_RNA"/>
</dbReference>
<dbReference type="SUPFAM" id="SSF48726">
    <property type="entry name" value="Immunoglobulin"/>
    <property type="match status" value="1"/>
</dbReference>
<dbReference type="Gene3D" id="2.60.40.10">
    <property type="entry name" value="Immunoglobulins"/>
    <property type="match status" value="1"/>
</dbReference>
<evidence type="ECO:0000259" key="5">
    <source>
        <dbReference type="PROSITE" id="PS50835"/>
    </source>
</evidence>
<keyword evidence="4" id="KW-1133">Transmembrane helix</keyword>
<dbReference type="SMART" id="SM00409">
    <property type="entry name" value="IG"/>
    <property type="match status" value="1"/>
</dbReference>
<keyword evidence="2 4" id="KW-0472">Membrane</keyword>
<dbReference type="PANTHER" id="PTHR24100:SF151">
    <property type="entry name" value="ICOS LIGAND"/>
    <property type="match status" value="1"/>
</dbReference>
<dbReference type="PROSITE" id="PS50835">
    <property type="entry name" value="IG_LIKE"/>
    <property type="match status" value="1"/>
</dbReference>
<accession>A0A1A8F8X8</accession>
<dbReference type="GO" id="GO:0050852">
    <property type="term" value="P:T cell receptor signaling pathway"/>
    <property type="evidence" value="ECO:0007669"/>
    <property type="project" value="TreeGrafter"/>
</dbReference>
<comment type="subcellular location">
    <subcellularLocation>
        <location evidence="1">Membrane</location>
    </subcellularLocation>
</comment>
<evidence type="ECO:0000256" key="1">
    <source>
        <dbReference type="ARBA" id="ARBA00004370"/>
    </source>
</evidence>
<dbReference type="InterPro" id="IPR050504">
    <property type="entry name" value="IgSF_BTN/MOG"/>
</dbReference>
<keyword evidence="4" id="KW-0812">Transmembrane</keyword>
<feature type="domain" description="Ig-like" evidence="5">
    <location>
        <begin position="32"/>
        <end position="147"/>
    </location>
</feature>
<name>A0A1A8F8X8_9TELE</name>
<evidence type="ECO:0000313" key="6">
    <source>
        <dbReference type="EMBL" id="SBQ55552.1"/>
    </source>
</evidence>
<dbReference type="SMART" id="SM00408">
    <property type="entry name" value="IGc2"/>
    <property type="match status" value="1"/>
</dbReference>
<dbReference type="InterPro" id="IPR003598">
    <property type="entry name" value="Ig_sub2"/>
</dbReference>
<feature type="transmembrane region" description="Helical" evidence="4">
    <location>
        <begin position="190"/>
        <end position="211"/>
    </location>
</feature>
<dbReference type="PANTHER" id="PTHR24100">
    <property type="entry name" value="BUTYROPHILIN"/>
    <property type="match status" value="1"/>
</dbReference>
<dbReference type="GO" id="GO:0001817">
    <property type="term" value="P:regulation of cytokine production"/>
    <property type="evidence" value="ECO:0007669"/>
    <property type="project" value="TreeGrafter"/>
</dbReference>